<evidence type="ECO:0000256" key="2">
    <source>
        <dbReference type="ARBA" id="ARBA00022478"/>
    </source>
</evidence>
<protein>
    <recommendedName>
        <fullName evidence="1">DNA-directed RNA polymerase</fullName>
        <ecNumber evidence="1">2.7.7.6</ecNumber>
    </recommendedName>
</protein>
<evidence type="ECO:0000256" key="6">
    <source>
        <dbReference type="ARBA" id="ARBA00023163"/>
    </source>
</evidence>
<evidence type="ECO:0000256" key="3">
    <source>
        <dbReference type="ARBA" id="ARBA00022679"/>
    </source>
</evidence>
<dbReference type="PANTHER" id="PTHR20856">
    <property type="entry name" value="DNA-DIRECTED RNA POLYMERASE I SUBUNIT 2"/>
    <property type="match status" value="1"/>
</dbReference>
<organism evidence="14">
    <name type="scientific">Catovirus CTV1</name>
    <dbReference type="NCBI Taxonomy" id="1977631"/>
    <lineage>
        <taxon>Viruses</taxon>
        <taxon>Varidnaviria</taxon>
        <taxon>Bamfordvirae</taxon>
        <taxon>Nucleocytoviricota</taxon>
        <taxon>Megaviricetes</taxon>
        <taxon>Imitervirales</taxon>
        <taxon>Mimiviridae</taxon>
        <taxon>Klosneuvirinae</taxon>
        <taxon>Catovirus</taxon>
    </lineage>
</organism>
<dbReference type="SUPFAM" id="SSF64484">
    <property type="entry name" value="beta and beta-prime subunits of DNA dependent RNA-polymerase"/>
    <property type="match status" value="1"/>
</dbReference>
<feature type="domain" description="RNA polymerase Rpb2" evidence="9">
    <location>
        <begin position="216"/>
        <end position="384"/>
    </location>
</feature>
<dbReference type="Gene3D" id="3.90.1100.10">
    <property type="match status" value="1"/>
</dbReference>
<feature type="domain" description="RNA polymerase Rpb2" evidence="12">
    <location>
        <begin position="554"/>
        <end position="615"/>
    </location>
</feature>
<dbReference type="Gene3D" id="3.90.1070.20">
    <property type="match status" value="1"/>
</dbReference>
<evidence type="ECO:0000259" key="9">
    <source>
        <dbReference type="Pfam" id="PF04561"/>
    </source>
</evidence>
<dbReference type="InterPro" id="IPR007647">
    <property type="entry name" value="RNA_pol_Rpb2_5"/>
</dbReference>
<dbReference type="GO" id="GO:0003677">
    <property type="term" value="F:DNA binding"/>
    <property type="evidence" value="ECO:0007669"/>
    <property type="project" value="InterPro"/>
</dbReference>
<dbReference type="InterPro" id="IPR007644">
    <property type="entry name" value="RNA_pol_bsu_protrusion"/>
</dbReference>
<evidence type="ECO:0000256" key="7">
    <source>
        <dbReference type="RuleBase" id="RU000434"/>
    </source>
</evidence>
<comment type="similarity">
    <text evidence="7">Belongs to the RNA polymerase beta chain family.</text>
</comment>
<keyword evidence="2 14" id="KW-0240">DNA-directed RNA polymerase</keyword>
<dbReference type="Pfam" id="PF04563">
    <property type="entry name" value="RNA_pol_Rpb2_1"/>
    <property type="match status" value="1"/>
</dbReference>
<evidence type="ECO:0000313" key="14">
    <source>
        <dbReference type="EMBL" id="ARF08988.1"/>
    </source>
</evidence>
<evidence type="ECO:0000256" key="4">
    <source>
        <dbReference type="ARBA" id="ARBA00022695"/>
    </source>
</evidence>
<feature type="domain" description="RNA polymerase beta subunit protrusion" evidence="10">
    <location>
        <begin position="42"/>
        <end position="412"/>
    </location>
</feature>
<feature type="domain" description="RNA polymerase Rpb2" evidence="13">
    <location>
        <begin position="643"/>
        <end position="714"/>
    </location>
</feature>
<keyword evidence="8" id="KW-0812">Transmembrane</keyword>
<keyword evidence="6" id="KW-0804">Transcription</keyword>
<dbReference type="GO" id="GO:0000428">
    <property type="term" value="C:DNA-directed RNA polymerase complex"/>
    <property type="evidence" value="ECO:0007669"/>
    <property type="project" value="UniProtKB-KW"/>
</dbReference>
<dbReference type="Pfam" id="PF04561">
    <property type="entry name" value="RNA_pol_Rpb2_2"/>
    <property type="match status" value="1"/>
</dbReference>
<keyword evidence="8" id="KW-0472">Membrane</keyword>
<dbReference type="GO" id="GO:0046872">
    <property type="term" value="F:metal ion binding"/>
    <property type="evidence" value="ECO:0007669"/>
    <property type="project" value="UniProtKB-KW"/>
</dbReference>
<reference evidence="14" key="1">
    <citation type="journal article" date="2017" name="Science">
        <title>Giant viruses with an expanded complement of translation system components.</title>
        <authorList>
            <person name="Schulz F."/>
            <person name="Yutin N."/>
            <person name="Ivanova N.N."/>
            <person name="Ortega D.R."/>
            <person name="Lee T.K."/>
            <person name="Vierheilig J."/>
            <person name="Daims H."/>
            <person name="Horn M."/>
            <person name="Wagner M."/>
            <person name="Jensen G.J."/>
            <person name="Kyrpides N.C."/>
            <person name="Koonin E.V."/>
            <person name="Woyke T."/>
        </authorList>
    </citation>
    <scope>NUCLEOTIDE SEQUENCE</scope>
    <source>
        <strain evidence="14">CTV1</strain>
    </source>
</reference>
<sequence>MNKSDNKLAKTDNVNNLSIDDIYKFMDLFFDRYMVIYRHLYDSYNKLLDEYIKLYLENGDHTFFEKFTKDKIIRYKFKYENISFKEPTMDNSEPMFPSDARNRNLTYKGRLLAKVTQLQEIVDIATNEVKLNVVGHPEDNIPIADIPVMMRSKFCNLTTHRGYDKKECEMDPGGYFIVNGSEKVVISQDRMCDNKPLVFIKKDSGMEIYTVQVNSRSYKPHGITQIINVRMKKDGIMTIRVPILNEIPVFMLFRALGIESDFDIINYIAYDKEDVDMIDLIRLSLENCKNEKGLKVQTKQDAFDYLVNKIRVIKKYSESDKKTKSEQKKIHLEDLLKNNLLPHVEGDLKAKAMFFGYMINKLLKCYMGRTKPDDRDSYLNKRIDLPGDLLMELFKQFYRKMLNECNKFFKKRNPSDEEPLVIINQIKPNIIEQGIKASLLTGAWPRRKGVAQMLQRFTYLQTIAFLRRVDSPGGDASSSKLTTPRNLHPSSTSLLCCVSTPEHAKVGLTKHLALIASITITHTDMIHVLRSYFSKKLIDIRDVPPTSLKDLTKVFLNGDWIGLTDNPFKLEGEMRKNKLNGTFEPTTSIVHDISEREIRVYCDGGRIYRPVITVKNNTVNLSKNLIDNTSINKSDKNNKITSWNEFMLKNPGVIEYIDMEEQPYLMIAEYITKVEEERKKMINSIDKVKNVKSNVVDNRYDDMMFVDYTHCEFHASLLLGEIPTNIPFCNSNAGPRNIFQYAQGILFALNCVINITLMRILFVMQVTSMVAI</sequence>
<evidence type="ECO:0000259" key="13">
    <source>
        <dbReference type="Pfam" id="PF04567"/>
    </source>
</evidence>
<dbReference type="InterPro" id="IPR007645">
    <property type="entry name" value="RNA_pol_Rpb2_3"/>
</dbReference>
<feature type="transmembrane region" description="Helical" evidence="8">
    <location>
        <begin position="741"/>
        <end position="762"/>
    </location>
</feature>
<dbReference type="Pfam" id="PF04567">
    <property type="entry name" value="RNA_pol_Rpb2_5"/>
    <property type="match status" value="1"/>
</dbReference>
<evidence type="ECO:0000256" key="1">
    <source>
        <dbReference type="ARBA" id="ARBA00012418"/>
    </source>
</evidence>
<evidence type="ECO:0000259" key="11">
    <source>
        <dbReference type="Pfam" id="PF04565"/>
    </source>
</evidence>
<evidence type="ECO:0000259" key="12">
    <source>
        <dbReference type="Pfam" id="PF04566"/>
    </source>
</evidence>
<dbReference type="InterPro" id="IPR007646">
    <property type="entry name" value="RNA_pol_Rpb2_4"/>
</dbReference>
<gene>
    <name evidence="14" type="ORF">Catovirus_1_1038</name>
</gene>
<dbReference type="GO" id="GO:0003899">
    <property type="term" value="F:DNA-directed RNA polymerase activity"/>
    <property type="evidence" value="ECO:0007669"/>
    <property type="project" value="UniProtKB-EC"/>
</dbReference>
<keyword evidence="3" id="KW-0808">Transferase</keyword>
<dbReference type="EC" id="2.7.7.6" evidence="1"/>
<keyword evidence="5" id="KW-0479">Metal-binding</keyword>
<evidence type="ECO:0000256" key="8">
    <source>
        <dbReference type="SAM" id="Phobius"/>
    </source>
</evidence>
<proteinExistence type="inferred from homology"/>
<keyword evidence="4" id="KW-0548">Nucleotidyltransferase</keyword>
<dbReference type="EMBL" id="KY684083">
    <property type="protein sequence ID" value="ARF08988.1"/>
    <property type="molecule type" value="Genomic_DNA"/>
</dbReference>
<dbReference type="GO" id="GO:0032549">
    <property type="term" value="F:ribonucleoside binding"/>
    <property type="evidence" value="ECO:0007669"/>
    <property type="project" value="InterPro"/>
</dbReference>
<keyword evidence="8" id="KW-1133">Transmembrane helix</keyword>
<dbReference type="InterPro" id="IPR007642">
    <property type="entry name" value="RNA_pol_Rpb2_2"/>
</dbReference>
<dbReference type="InterPro" id="IPR037034">
    <property type="entry name" value="RNA_pol_Rpb2_2_sf"/>
</dbReference>
<name>A0A1V0SBF0_9VIRU</name>
<dbReference type="Gene3D" id="3.90.1110.10">
    <property type="entry name" value="RNA polymerase Rpb2, domain 2"/>
    <property type="match status" value="1"/>
</dbReference>
<dbReference type="Pfam" id="PF04566">
    <property type="entry name" value="RNA_pol_Rpb2_4"/>
    <property type="match status" value="1"/>
</dbReference>
<accession>A0A1V0SBF0</accession>
<dbReference type="InterPro" id="IPR015712">
    <property type="entry name" value="DNA-dir_RNA_pol_su2"/>
</dbReference>
<evidence type="ECO:0000259" key="10">
    <source>
        <dbReference type="Pfam" id="PF04563"/>
    </source>
</evidence>
<evidence type="ECO:0000256" key="5">
    <source>
        <dbReference type="ARBA" id="ARBA00022723"/>
    </source>
</evidence>
<feature type="domain" description="RNA polymerase Rpb2" evidence="11">
    <location>
        <begin position="452"/>
        <end position="518"/>
    </location>
</feature>
<dbReference type="GO" id="GO:0006351">
    <property type="term" value="P:DNA-templated transcription"/>
    <property type="evidence" value="ECO:0007669"/>
    <property type="project" value="InterPro"/>
</dbReference>
<dbReference type="Pfam" id="PF04565">
    <property type="entry name" value="RNA_pol_Rpb2_3"/>
    <property type="match status" value="1"/>
</dbReference>